<organism evidence="2 3">
    <name type="scientific">Halorussus limi</name>
    <dbReference type="NCBI Taxonomy" id="2938695"/>
    <lineage>
        <taxon>Archaea</taxon>
        <taxon>Methanobacteriati</taxon>
        <taxon>Methanobacteriota</taxon>
        <taxon>Stenosarchaea group</taxon>
        <taxon>Halobacteria</taxon>
        <taxon>Halobacteriales</taxon>
        <taxon>Haladaptataceae</taxon>
        <taxon>Halorussus</taxon>
    </lineage>
</organism>
<evidence type="ECO:0000256" key="1">
    <source>
        <dbReference type="SAM" id="MobiDB-lite"/>
    </source>
</evidence>
<evidence type="ECO:0000313" key="2">
    <source>
        <dbReference type="EMBL" id="UPV74814.1"/>
    </source>
</evidence>
<name>A0A8U0HW19_9EURY</name>
<feature type="compositionally biased region" description="Basic and acidic residues" evidence="1">
    <location>
        <begin position="44"/>
        <end position="54"/>
    </location>
</feature>
<feature type="region of interest" description="Disordered" evidence="1">
    <location>
        <begin position="21"/>
        <end position="98"/>
    </location>
</feature>
<accession>A0A8U0HW19</accession>
<sequence>MTGLTRRSVLAAVGVGLASAGCLSDAGGVAADRTTTGGQTPESSTERTTREPPTEKTTGGTTDSASDPTETDDTNGDWIAKASNTPEPDHEITVENELSGPRTLRVAVVREATGETVFETTEEFPRGESILYNLREADPDGVERFRVCAELVASNGTATAADTQTPADSKAGATDARTTATDSPRRDCATIATNECHGNAHVTLREDGSLSIVYAIC</sequence>
<proteinExistence type="predicted"/>
<dbReference type="EMBL" id="CP096659">
    <property type="protein sequence ID" value="UPV74814.1"/>
    <property type="molecule type" value="Genomic_DNA"/>
</dbReference>
<dbReference type="PROSITE" id="PS51257">
    <property type="entry name" value="PROKAR_LIPOPROTEIN"/>
    <property type="match status" value="1"/>
</dbReference>
<dbReference type="RefSeq" id="WP_248650857.1">
    <property type="nucleotide sequence ID" value="NZ_CP096659.1"/>
</dbReference>
<gene>
    <name evidence="2" type="ORF">M0R89_01790</name>
</gene>
<keyword evidence="3" id="KW-1185">Reference proteome</keyword>
<evidence type="ECO:0000313" key="3">
    <source>
        <dbReference type="Proteomes" id="UP000830729"/>
    </source>
</evidence>
<dbReference type="InterPro" id="IPR006311">
    <property type="entry name" value="TAT_signal"/>
</dbReference>
<dbReference type="PROSITE" id="PS51318">
    <property type="entry name" value="TAT"/>
    <property type="match status" value="1"/>
</dbReference>
<dbReference type="KEGG" id="halx:M0R89_01790"/>
<dbReference type="Proteomes" id="UP000830729">
    <property type="component" value="Chromosome"/>
</dbReference>
<dbReference type="GeneID" id="72183891"/>
<reference evidence="2 3" key="1">
    <citation type="submission" date="2022-04" db="EMBL/GenBank/DDBJ databases">
        <title>Diverse halophilic archaea isolated from saline environments.</title>
        <authorList>
            <person name="Cui H.-L."/>
        </authorList>
    </citation>
    <scope>NUCLEOTIDE SEQUENCE [LARGE SCALE GENOMIC DNA]</scope>
    <source>
        <strain evidence="2 3">XZYJT49</strain>
    </source>
</reference>
<feature type="region of interest" description="Disordered" evidence="1">
    <location>
        <begin position="160"/>
        <end position="182"/>
    </location>
</feature>
<dbReference type="AlphaFoldDB" id="A0A8U0HW19"/>
<protein>
    <submittedName>
        <fullName evidence="2">Uncharacterized protein</fullName>
    </submittedName>
</protein>